<gene>
    <name evidence="2" type="ORF">Sjap_004204</name>
</gene>
<dbReference type="PANTHER" id="PTHR26312">
    <property type="entry name" value="TETRATRICOPEPTIDE REPEAT PROTEIN 5"/>
    <property type="match status" value="1"/>
</dbReference>
<reference evidence="2 3" key="1">
    <citation type="submission" date="2024-01" db="EMBL/GenBank/DDBJ databases">
        <title>Genome assemblies of Stephania.</title>
        <authorList>
            <person name="Yang L."/>
        </authorList>
    </citation>
    <scope>NUCLEOTIDE SEQUENCE [LARGE SCALE GENOMIC DNA]</scope>
    <source>
        <strain evidence="2">QJT</strain>
        <tissue evidence="2">Leaf</tissue>
    </source>
</reference>
<dbReference type="EMBL" id="JBBNAE010000002">
    <property type="protein sequence ID" value="KAK9144301.1"/>
    <property type="molecule type" value="Genomic_DNA"/>
</dbReference>
<evidence type="ECO:0000259" key="1">
    <source>
        <dbReference type="Pfam" id="PF25474"/>
    </source>
</evidence>
<comment type="caution">
    <text evidence="2">The sequence shown here is derived from an EMBL/GenBank/DDBJ whole genome shotgun (WGS) entry which is preliminary data.</text>
</comment>
<feature type="domain" description="TmcB/TmcC TPR repeats" evidence="1">
    <location>
        <begin position="76"/>
        <end position="119"/>
    </location>
</feature>
<dbReference type="PANTHER" id="PTHR26312:SF123">
    <property type="entry name" value="TETRATRICOPEPTIDE REPEAT (TPR)-LIKE SUPERFAMILY PROTEIN"/>
    <property type="match status" value="1"/>
</dbReference>
<dbReference type="Gene3D" id="1.25.40.10">
    <property type="entry name" value="Tetratricopeptide repeat domain"/>
    <property type="match status" value="1"/>
</dbReference>
<dbReference type="SMART" id="SM00386">
    <property type="entry name" value="HAT"/>
    <property type="match status" value="3"/>
</dbReference>
<organism evidence="2 3">
    <name type="scientific">Stephania japonica</name>
    <dbReference type="NCBI Taxonomy" id="461633"/>
    <lineage>
        <taxon>Eukaryota</taxon>
        <taxon>Viridiplantae</taxon>
        <taxon>Streptophyta</taxon>
        <taxon>Embryophyta</taxon>
        <taxon>Tracheophyta</taxon>
        <taxon>Spermatophyta</taxon>
        <taxon>Magnoliopsida</taxon>
        <taxon>Ranunculales</taxon>
        <taxon>Menispermaceae</taxon>
        <taxon>Menispermoideae</taxon>
        <taxon>Cissampelideae</taxon>
        <taxon>Stephania</taxon>
    </lineage>
</organism>
<dbReference type="Proteomes" id="UP001417504">
    <property type="component" value="Unassembled WGS sequence"/>
</dbReference>
<keyword evidence="3" id="KW-1185">Reference proteome</keyword>
<dbReference type="GO" id="GO:0006396">
    <property type="term" value="P:RNA processing"/>
    <property type="evidence" value="ECO:0007669"/>
    <property type="project" value="InterPro"/>
</dbReference>
<dbReference type="SUPFAM" id="SSF48452">
    <property type="entry name" value="TPR-like"/>
    <property type="match status" value="1"/>
</dbReference>
<dbReference type="InterPro" id="IPR057352">
    <property type="entry name" value="TPR_TmcB/C"/>
</dbReference>
<dbReference type="InterPro" id="IPR011990">
    <property type="entry name" value="TPR-like_helical_dom_sf"/>
</dbReference>
<dbReference type="Pfam" id="PF25474">
    <property type="entry name" value="TPR_TmcB"/>
    <property type="match status" value="1"/>
</dbReference>
<protein>
    <recommendedName>
        <fullName evidence="1">TmcB/TmcC TPR repeats domain-containing protein</fullName>
    </recommendedName>
</protein>
<dbReference type="AlphaFoldDB" id="A0AAP0K1W7"/>
<evidence type="ECO:0000313" key="2">
    <source>
        <dbReference type="EMBL" id="KAK9144301.1"/>
    </source>
</evidence>
<sequence length="198" mass="22457">MRVVAPIRTGSVPVHSGPLSDHQTLFHGRHRAPQSLHLERRKRFLRRGVSETDVIRSAARIVKRNPWNSDGGDRSRIGEYYEEMLKANPGNPLLLRNYGKFLHEVDGDVKRAEECYERAILASPNDGEVLSLYARLIWETQRDEERADAYFDRAVQASPEDCYVLGAYAKFLWDAGDDDEEEAQGKNNALASALVEAF</sequence>
<dbReference type="InterPro" id="IPR003107">
    <property type="entry name" value="HAT"/>
</dbReference>
<proteinExistence type="predicted"/>
<evidence type="ECO:0000313" key="3">
    <source>
        <dbReference type="Proteomes" id="UP001417504"/>
    </source>
</evidence>
<name>A0AAP0K1W7_9MAGN</name>
<accession>A0AAP0K1W7</accession>